<evidence type="ECO:0000313" key="1">
    <source>
        <dbReference type="EMBL" id="ABB39200.1"/>
    </source>
</evidence>
<dbReference type="RefSeq" id="WP_011368272.1">
    <property type="nucleotide sequence ID" value="NC_007519.1"/>
</dbReference>
<dbReference type="EMBL" id="CP000112">
    <property type="protein sequence ID" value="ABB39200.1"/>
    <property type="molecule type" value="Genomic_DNA"/>
</dbReference>
<reference evidence="1 2" key="1">
    <citation type="journal article" date="2011" name="J. Bacteriol.">
        <title>Complete genome sequence and updated annotation of Desulfovibrio alaskensis G20.</title>
        <authorList>
            <person name="Hauser L.J."/>
            <person name="Land M.L."/>
            <person name="Brown S.D."/>
            <person name="Larimer F."/>
            <person name="Keller K.L."/>
            <person name="Rapp-Giles B.J."/>
            <person name="Price M.N."/>
            <person name="Lin M."/>
            <person name="Bruce D.C."/>
            <person name="Detter J.C."/>
            <person name="Tapia R."/>
            <person name="Han C.S."/>
            <person name="Goodwin L.A."/>
            <person name="Cheng J.F."/>
            <person name="Pitluck S."/>
            <person name="Copeland A."/>
            <person name="Lucas S."/>
            <person name="Nolan M."/>
            <person name="Lapidus A.L."/>
            <person name="Palumbo A.V."/>
            <person name="Wall J.D."/>
        </authorList>
    </citation>
    <scope>NUCLEOTIDE SEQUENCE [LARGE SCALE GENOMIC DNA]</scope>
    <source>
        <strain evidence="2">ATCC BAA 1058 / DSM 17464 / G20</strain>
    </source>
</reference>
<protein>
    <submittedName>
        <fullName evidence="1">Uncharacterized protein</fullName>
    </submittedName>
</protein>
<dbReference type="KEGG" id="dde:Dde_2403"/>
<evidence type="ECO:0000313" key="2">
    <source>
        <dbReference type="Proteomes" id="UP000002710"/>
    </source>
</evidence>
<gene>
    <name evidence="1" type="ordered locus">Dde_2403</name>
</gene>
<name>Q30YP6_OLEA2</name>
<dbReference type="HOGENOM" id="CLU_1710282_0_0_7"/>
<proteinExistence type="predicted"/>
<organism evidence="1 2">
    <name type="scientific">Oleidesulfovibrio alaskensis (strain ATCC BAA-1058 / DSM 17464 / G20)</name>
    <name type="common">Desulfovibrio alaskensis</name>
    <dbReference type="NCBI Taxonomy" id="207559"/>
    <lineage>
        <taxon>Bacteria</taxon>
        <taxon>Pseudomonadati</taxon>
        <taxon>Thermodesulfobacteriota</taxon>
        <taxon>Desulfovibrionia</taxon>
        <taxon>Desulfovibrionales</taxon>
        <taxon>Desulfovibrionaceae</taxon>
        <taxon>Oleidesulfovibrio</taxon>
    </lineage>
</organism>
<dbReference type="AlphaFoldDB" id="Q30YP6"/>
<dbReference type="Proteomes" id="UP000002710">
    <property type="component" value="Chromosome"/>
</dbReference>
<sequence length="153" mass="17528">MKTSVIVFVLLLLCGAGAFFSYLYLPAYSLRIPQVRISIQLPDADEARPSAYFTEEERKDLQRILAPYRDNISNVKIMLDHFHTPSPADGMSSFQLIITTAEGCILQTRPQVTRRMYLTSDIDAKVRRSFELFDSLSRTSTYQKRNLARISDI</sequence>
<accession>Q30YP6</accession>
<keyword evidence="2" id="KW-1185">Reference proteome</keyword>